<dbReference type="EMBL" id="AMCI01008042">
    <property type="protein sequence ID" value="EJW91645.1"/>
    <property type="molecule type" value="Genomic_DNA"/>
</dbReference>
<proteinExistence type="predicted"/>
<protein>
    <submittedName>
        <fullName evidence="2">Membrane protein containing DUF214</fullName>
    </submittedName>
</protein>
<organism evidence="2">
    <name type="scientific">gut metagenome</name>
    <dbReference type="NCBI Taxonomy" id="749906"/>
    <lineage>
        <taxon>unclassified sequences</taxon>
        <taxon>metagenomes</taxon>
        <taxon>organismal metagenomes</taxon>
    </lineage>
</organism>
<name>J9BVS2_9ZZZZ</name>
<keyword evidence="1" id="KW-0472">Membrane</keyword>
<dbReference type="AlphaFoldDB" id="J9BVS2"/>
<accession>J9BVS2</accession>
<gene>
    <name evidence="2" type="ORF">EVA_20244</name>
</gene>
<keyword evidence="1" id="KW-0812">Transmembrane</keyword>
<feature type="transmembrane region" description="Helical" evidence="1">
    <location>
        <begin position="21"/>
        <end position="39"/>
    </location>
</feature>
<feature type="transmembrane region" description="Helical" evidence="1">
    <location>
        <begin position="322"/>
        <end position="347"/>
    </location>
</feature>
<reference evidence="2" key="1">
    <citation type="journal article" date="2012" name="PLoS ONE">
        <title>Gene sets for utilization of primary and secondary nutrition supplies in the distal gut of endangered iberian lynx.</title>
        <authorList>
            <person name="Alcaide M."/>
            <person name="Messina E."/>
            <person name="Richter M."/>
            <person name="Bargiela R."/>
            <person name="Peplies J."/>
            <person name="Huws S.A."/>
            <person name="Newbold C.J."/>
            <person name="Golyshin P.N."/>
            <person name="Simon M.A."/>
            <person name="Lopez G."/>
            <person name="Yakimov M.M."/>
            <person name="Ferrer M."/>
        </authorList>
    </citation>
    <scope>NUCLEOTIDE SEQUENCE</scope>
</reference>
<keyword evidence="1" id="KW-1133">Transmembrane helix</keyword>
<evidence type="ECO:0000313" key="2">
    <source>
        <dbReference type="EMBL" id="EJW91645.1"/>
    </source>
</evidence>
<feature type="transmembrane region" description="Helical" evidence="1">
    <location>
        <begin position="273"/>
        <end position="301"/>
    </location>
</feature>
<evidence type="ECO:0000256" key="1">
    <source>
        <dbReference type="SAM" id="Phobius"/>
    </source>
</evidence>
<feature type="transmembrane region" description="Helical" evidence="1">
    <location>
        <begin position="367"/>
        <end position="389"/>
    </location>
</feature>
<sequence>MSSLLWKILRQHISIGQLTGFFLANLCGMVIVLLSIQFYQDVRPVFTDGDSFMKNEYIIATKRVSTLGSLAGKSNAFTKEEIADLEKQPFTKNIGTFTPTQFRVSAGMGMKEMGIQLSTDLFFESVPDEFVDVKLDKWHFDETNRTIPIILPRNYLNLYNFGFAQSRNLPKLSEGFMSLIQMNIRMIGNGKSEVYQGNIVGFSNRLNTLLVPQSFMDWANARFAPHANPQSARLIVEVNNPADAAIAHYFQEKGYETEDGKLDAGKTSHFLRLIVSIVISVGLFISLLSFYILILSIFLLLQKNTTQLENLLLIGYSPQQIALPYQFLTVLLNVCILVLSIGLVDLLRTFYLDTIQQLFPTLTTGGSGFAMATGFLLCLSISALNGMLIRKKVASLWKHSRNKPQIA</sequence>
<comment type="caution">
    <text evidence="2">The sequence shown here is derived from an EMBL/GenBank/DDBJ whole genome shotgun (WGS) entry which is preliminary data.</text>
</comment>